<keyword evidence="2" id="KW-1185">Reference proteome</keyword>
<evidence type="ECO:0000256" key="1">
    <source>
        <dbReference type="SAM" id="MobiDB-lite"/>
    </source>
</evidence>
<dbReference type="InterPro" id="IPR021109">
    <property type="entry name" value="Peptidase_aspartic_dom_sf"/>
</dbReference>
<sequence length="345" mass="39030">MKCRYCGEGHQPGKERCPANGKTCSSCGKKNHFARVCKSGTRKQQNILEKYSDDEEAQSINGLYGVLTVSSGLEEGVPPFMVNAKLNGCSVDMQHDSGAGLSIISKKIWRAIGKPQIYPCNIQLKSYNRYIPVIGQCKVVAQIGHQIKQQWITVVPKGMSLFGRSWMQAFNVGLQRLCNNPYDRELRDRRITRREAKDFDAKKMHAPMQGKEKAVSGKDEMQLNGRCMANVAHSKVYNGTVRKGFTLQNKLHNKADTEKDWRKSKSKQKVNVKDQADSSCKSRKQDTRDTVAKSKRRDFVEKDKAPEGFGMAPKETFYRDDRAFKAFTDCEEASQSQAARTKIQR</sequence>
<dbReference type="Proteomes" id="UP000887578">
    <property type="component" value="Unplaced"/>
</dbReference>
<evidence type="ECO:0000313" key="3">
    <source>
        <dbReference type="WBParaSite" id="PDA_v2.g7996.t1"/>
    </source>
</evidence>
<evidence type="ECO:0000313" key="2">
    <source>
        <dbReference type="Proteomes" id="UP000887578"/>
    </source>
</evidence>
<dbReference type="PANTHER" id="PTHR36943:SF1">
    <property type="entry name" value="CCHC-TYPE DOMAIN-CONTAINING PROTEIN"/>
    <property type="match status" value="1"/>
</dbReference>
<proteinExistence type="predicted"/>
<feature type="region of interest" description="Disordered" evidence="1">
    <location>
        <begin position="255"/>
        <end position="314"/>
    </location>
</feature>
<accession>A0A914R0Q4</accession>
<dbReference type="PANTHER" id="PTHR36943">
    <property type="entry name" value="CCHC-TYPE DOMAIN-CONTAINING PROTEIN"/>
    <property type="match status" value="1"/>
</dbReference>
<dbReference type="SUPFAM" id="SSF50630">
    <property type="entry name" value="Acid proteases"/>
    <property type="match status" value="1"/>
</dbReference>
<name>A0A914R0Q4_9BILA</name>
<dbReference type="AlphaFoldDB" id="A0A914R0Q4"/>
<reference evidence="3" key="1">
    <citation type="submission" date="2022-11" db="UniProtKB">
        <authorList>
            <consortium name="WormBaseParasite"/>
        </authorList>
    </citation>
    <scope>IDENTIFICATION</scope>
</reference>
<feature type="compositionally biased region" description="Basic and acidic residues" evidence="1">
    <location>
        <begin position="283"/>
        <end position="306"/>
    </location>
</feature>
<organism evidence="2 3">
    <name type="scientific">Panagrolaimus davidi</name>
    <dbReference type="NCBI Taxonomy" id="227884"/>
    <lineage>
        <taxon>Eukaryota</taxon>
        <taxon>Metazoa</taxon>
        <taxon>Ecdysozoa</taxon>
        <taxon>Nematoda</taxon>
        <taxon>Chromadorea</taxon>
        <taxon>Rhabditida</taxon>
        <taxon>Tylenchina</taxon>
        <taxon>Panagrolaimomorpha</taxon>
        <taxon>Panagrolaimoidea</taxon>
        <taxon>Panagrolaimidae</taxon>
        <taxon>Panagrolaimus</taxon>
    </lineage>
</organism>
<dbReference type="WBParaSite" id="PDA_v2.g7996.t1">
    <property type="protein sequence ID" value="PDA_v2.g7996.t1"/>
    <property type="gene ID" value="PDA_v2.g7996"/>
</dbReference>
<dbReference type="Gene3D" id="2.40.70.10">
    <property type="entry name" value="Acid Proteases"/>
    <property type="match status" value="1"/>
</dbReference>
<protein>
    <submittedName>
        <fullName evidence="3">Uncharacterized protein</fullName>
    </submittedName>
</protein>